<gene>
    <name evidence="4" type="ORF">HZI73_00315</name>
</gene>
<feature type="domain" description="YhaN AAA" evidence="3">
    <location>
        <begin position="1"/>
        <end position="60"/>
    </location>
</feature>
<evidence type="ECO:0000313" key="5">
    <source>
        <dbReference type="Proteomes" id="UP000683246"/>
    </source>
</evidence>
<reference evidence="4" key="1">
    <citation type="submission" date="2020-07" db="EMBL/GenBank/DDBJ databases">
        <title>Vallitalea pronyensis genome.</title>
        <authorList>
            <person name="Postec A."/>
        </authorList>
    </citation>
    <scope>NUCLEOTIDE SEQUENCE</scope>
    <source>
        <strain evidence="4">FatNI3</strain>
    </source>
</reference>
<accession>A0A8J8SES4</accession>
<evidence type="ECO:0000256" key="1">
    <source>
        <dbReference type="SAM" id="Coils"/>
    </source>
</evidence>
<feature type="transmembrane region" description="Helical" evidence="2">
    <location>
        <begin position="436"/>
        <end position="453"/>
    </location>
</feature>
<dbReference type="Proteomes" id="UP000683246">
    <property type="component" value="Chromosome"/>
</dbReference>
<keyword evidence="2" id="KW-0472">Membrane</keyword>
<dbReference type="SUPFAM" id="SSF52540">
    <property type="entry name" value="P-loop containing nucleoside triphosphate hydrolases"/>
    <property type="match status" value="1"/>
</dbReference>
<sequence>MHIKKAHLISFGKYQNQVLTLDKGINLLYGPNEAGKSTFHKFIEGMFYGFYKSHTKNKQYEDDYDQYLPWENSNQYKGILVYTHGGREYRMERNFMKRHDGIEMFDNQTGENITETFDYDKVIKLHQPAWKHLGINKSTFNNTISIGQLSSKTGEGLVKEVKDRLINLGESKDDEISVKNAMNQLDSKLGEIGTANRKKTSPYGKLVEKLKALKEEKDKAAKVWQQVMAQQEALLASKEALKTLEATKAQNEENLDLINLEKLQKQYAQAKAMQEAIILKKEAVETYKTYEGVDLQEIDQALKAVHTLQVNQLRQEELIAERSTVMAALERLYTQYDHLKFLDKHPSDLSELEEIVSTYHIYVSRKKEYEGLEQELKAIKPDTLEKVDGHQLIEDIKAYEQLENEKHYKQHPHPALALEEERYHQQARKVSKNKKWMFMGGIGCIVALGTGFMMTQWVITALGALFGLGVLVLLLLNKKENQHLKRLETTLNGLKQEEADQQKIIQDITMKQDILLKKNGCTHLEDLRQLKEQQAYQNMRYEEQKKRYDTLITNKNALEESNLEQQQHLQHWIALFLNLEEISKDHILHVKERYEDYKQLQKSIPIKEEERTSIDKKIEEMKCVMDTLDEKIKHIGSKYEAGTEEDFARVKEKKMLYNQLQQDLTYKEAMYHQLIGTTSLEELGATLAQSHEQPPQIKKTKEELEQEQKELVDKILKVNKEISGYESKIVNLEKEVRPLVDIEEDIDQMKQQRDKYDNKIKALTMAKEVIENISRDIQNNFAPKLNEKVSKIVGQITDQKYSDIKINPNMDVLTYEPNQLQLTAIEKLSKGTVDQMYFALRLSIIDVIREGETLPLILDDCFTQYDDDRLEKALQLLAQLDRQIIVLTCHEREGKLLDKMDVNYNKILLT</sequence>
<keyword evidence="1" id="KW-0175">Coiled coil</keyword>
<dbReference type="RefSeq" id="WP_212696303.1">
    <property type="nucleotide sequence ID" value="NZ_CP058649.1"/>
</dbReference>
<feature type="coiled-coil region" evidence="1">
    <location>
        <begin position="697"/>
        <end position="766"/>
    </location>
</feature>
<evidence type="ECO:0000256" key="2">
    <source>
        <dbReference type="SAM" id="Phobius"/>
    </source>
</evidence>
<dbReference type="InterPro" id="IPR038734">
    <property type="entry name" value="YhaN_AAA"/>
</dbReference>
<keyword evidence="2" id="KW-0812">Transmembrane</keyword>
<feature type="coiled-coil region" evidence="1">
    <location>
        <begin position="203"/>
        <end position="280"/>
    </location>
</feature>
<feature type="coiled-coil region" evidence="1">
    <location>
        <begin position="477"/>
        <end position="561"/>
    </location>
</feature>
<feature type="transmembrane region" description="Helical" evidence="2">
    <location>
        <begin position="459"/>
        <end position="476"/>
    </location>
</feature>
<dbReference type="KEGG" id="vpy:HZI73_00315"/>
<keyword evidence="2" id="KW-1133">Transmembrane helix</keyword>
<dbReference type="PANTHER" id="PTHR41259">
    <property type="entry name" value="DOUBLE-STRAND BREAK REPAIR RAD50 ATPASE, PUTATIVE-RELATED"/>
    <property type="match status" value="1"/>
</dbReference>
<keyword evidence="5" id="KW-1185">Reference proteome</keyword>
<dbReference type="InterPro" id="IPR027417">
    <property type="entry name" value="P-loop_NTPase"/>
</dbReference>
<name>A0A8J8SES4_9FIRM</name>
<dbReference type="PANTHER" id="PTHR41259:SF1">
    <property type="entry name" value="DOUBLE-STRAND BREAK REPAIR RAD50 ATPASE, PUTATIVE-RELATED"/>
    <property type="match status" value="1"/>
</dbReference>
<evidence type="ECO:0000313" key="4">
    <source>
        <dbReference type="EMBL" id="QUI20845.1"/>
    </source>
</evidence>
<dbReference type="Gene3D" id="3.40.50.300">
    <property type="entry name" value="P-loop containing nucleotide triphosphate hydrolases"/>
    <property type="match status" value="2"/>
</dbReference>
<protein>
    <submittedName>
        <fullName evidence="4">AAA family ATPase</fullName>
    </submittedName>
</protein>
<proteinExistence type="predicted"/>
<organism evidence="4 5">
    <name type="scientific">Vallitalea pronyensis</name>
    <dbReference type="NCBI Taxonomy" id="1348613"/>
    <lineage>
        <taxon>Bacteria</taxon>
        <taxon>Bacillati</taxon>
        <taxon>Bacillota</taxon>
        <taxon>Clostridia</taxon>
        <taxon>Lachnospirales</taxon>
        <taxon>Vallitaleaceae</taxon>
        <taxon>Vallitalea</taxon>
    </lineage>
</organism>
<dbReference type="Pfam" id="PF13514">
    <property type="entry name" value="AAA_27"/>
    <property type="match status" value="1"/>
</dbReference>
<dbReference type="EMBL" id="CP058649">
    <property type="protein sequence ID" value="QUI20845.1"/>
    <property type="molecule type" value="Genomic_DNA"/>
</dbReference>
<dbReference type="AlphaFoldDB" id="A0A8J8SES4"/>
<evidence type="ECO:0000259" key="3">
    <source>
        <dbReference type="Pfam" id="PF13514"/>
    </source>
</evidence>